<feature type="region of interest" description="Disordered" evidence="2">
    <location>
        <begin position="243"/>
        <end position="271"/>
    </location>
</feature>
<name>A0A4Q9N0A1_9APHY</name>
<evidence type="ECO:0000259" key="3">
    <source>
        <dbReference type="Pfam" id="PF00656"/>
    </source>
</evidence>
<accession>A0A4Q9N0A1</accession>
<feature type="region of interest" description="Disordered" evidence="2">
    <location>
        <begin position="429"/>
        <end position="475"/>
    </location>
</feature>
<dbReference type="InterPro" id="IPR011600">
    <property type="entry name" value="Pept_C14_caspase"/>
</dbReference>
<evidence type="ECO:0000313" key="4">
    <source>
        <dbReference type="EMBL" id="TBU32532.1"/>
    </source>
</evidence>
<organism evidence="4">
    <name type="scientific">Dichomitus squalens</name>
    <dbReference type="NCBI Taxonomy" id="114155"/>
    <lineage>
        <taxon>Eukaryota</taxon>
        <taxon>Fungi</taxon>
        <taxon>Dikarya</taxon>
        <taxon>Basidiomycota</taxon>
        <taxon>Agaricomycotina</taxon>
        <taxon>Agaricomycetes</taxon>
        <taxon>Polyporales</taxon>
        <taxon>Polyporaceae</taxon>
        <taxon>Dichomitus</taxon>
    </lineage>
</organism>
<dbReference type="Proteomes" id="UP000292957">
    <property type="component" value="Unassembled WGS sequence"/>
</dbReference>
<feature type="domain" description="Peptidase C14 caspase" evidence="3">
    <location>
        <begin position="25"/>
        <end position="433"/>
    </location>
</feature>
<dbReference type="PANTHER" id="PTHR48104">
    <property type="entry name" value="METACASPASE-4"/>
    <property type="match status" value="1"/>
</dbReference>
<evidence type="ECO:0000256" key="2">
    <source>
        <dbReference type="SAM" id="MobiDB-lite"/>
    </source>
</evidence>
<dbReference type="GO" id="GO:0006508">
    <property type="term" value="P:proteolysis"/>
    <property type="evidence" value="ECO:0007669"/>
    <property type="project" value="InterPro"/>
</dbReference>
<dbReference type="OrthoDB" id="3223806at2759"/>
<gene>
    <name evidence="4" type="ORF">BD311DRAFT_750207</name>
</gene>
<feature type="compositionally biased region" description="Low complexity" evidence="2">
    <location>
        <begin position="257"/>
        <end position="271"/>
    </location>
</feature>
<dbReference type="PANTHER" id="PTHR48104:SF30">
    <property type="entry name" value="METACASPASE-1"/>
    <property type="match status" value="1"/>
</dbReference>
<dbReference type="GO" id="GO:0005737">
    <property type="term" value="C:cytoplasm"/>
    <property type="evidence" value="ECO:0007669"/>
    <property type="project" value="TreeGrafter"/>
</dbReference>
<reference evidence="4" key="1">
    <citation type="submission" date="2019-01" db="EMBL/GenBank/DDBJ databases">
        <title>Draft genome sequences of three monokaryotic isolates of the white-rot basidiomycete fungus Dichomitus squalens.</title>
        <authorList>
            <consortium name="DOE Joint Genome Institute"/>
            <person name="Lopez S.C."/>
            <person name="Andreopoulos B."/>
            <person name="Pangilinan J."/>
            <person name="Lipzen A."/>
            <person name="Riley R."/>
            <person name="Ahrendt S."/>
            <person name="Ng V."/>
            <person name="Barry K."/>
            <person name="Daum C."/>
            <person name="Grigoriev I.V."/>
            <person name="Hilden K.S."/>
            <person name="Makela M.R."/>
            <person name="de Vries R.P."/>
        </authorList>
    </citation>
    <scope>NUCLEOTIDE SEQUENCE [LARGE SCALE GENOMIC DNA]</scope>
    <source>
        <strain evidence="4">OM18370.1</strain>
    </source>
</reference>
<sequence length="509" mass="57187">MVKIGPRSSRRRSTPQSIPPSIPPKRALLIGINYTGADKDSDYGPLHRAQDDAKEFKDLLISRYEYQPGNIVLMLDSESVAPSLRPTRANILREIGELVKDAQDGSRFVFFYSGHSGQVESPDRQEEDDGFDEFIVPVDHDKIRVNLTQDENGNVPHREEVKKRMIIDNKLRKMLVDALPIGAHLTAIFDSCHSGTLLDLDHYLCNNVYNPRMMTGYRRYKTMWQNVRRKDGQRMSEAGVKVITKKQRHPDSRERISAPSSPLSKEGSSSCSVRIYQRKRVSENEMEVTNTSVGVTDIDGGKKRQFSVESRRASVQVRRSLSIAQVIENSALGLSIDSLVDDGAGLLDMERCASPDSYRLCNGFCEPEPGGSSARSATVMSISSCQDAQLTWESKKGSFTQWLISILRREPHQPIGSFLRELTDKMHEHAQRKNEWSQKRKESWRRKHNGGMPSEDSNTLAGSDHGESAGVRPEAQYAEQYLDGLDFGNVPAPQLGAQARVDLNQPMDL</sequence>
<feature type="compositionally biased region" description="Basic and acidic residues" evidence="2">
    <location>
        <begin position="429"/>
        <end position="441"/>
    </location>
</feature>
<dbReference type="Gene3D" id="3.40.50.12660">
    <property type="match status" value="1"/>
</dbReference>
<evidence type="ECO:0000256" key="1">
    <source>
        <dbReference type="ARBA" id="ARBA00009005"/>
    </source>
</evidence>
<protein>
    <submittedName>
        <fullName evidence="4">Peptidase C14</fullName>
    </submittedName>
</protein>
<dbReference type="EMBL" id="ML143394">
    <property type="protein sequence ID" value="TBU32532.1"/>
    <property type="molecule type" value="Genomic_DNA"/>
</dbReference>
<dbReference type="InterPro" id="IPR050452">
    <property type="entry name" value="Metacaspase"/>
</dbReference>
<comment type="similarity">
    <text evidence="1">Belongs to the peptidase C14B family.</text>
</comment>
<dbReference type="GO" id="GO:0004197">
    <property type="term" value="F:cysteine-type endopeptidase activity"/>
    <property type="evidence" value="ECO:0007669"/>
    <property type="project" value="InterPro"/>
</dbReference>
<dbReference type="Pfam" id="PF00656">
    <property type="entry name" value="Peptidase_C14"/>
    <property type="match status" value="1"/>
</dbReference>
<dbReference type="AlphaFoldDB" id="A0A4Q9N0A1"/>
<feature type="region of interest" description="Disordered" evidence="2">
    <location>
        <begin position="1"/>
        <end position="24"/>
    </location>
</feature>
<proteinExistence type="inferred from homology"/>